<dbReference type="Pfam" id="PF01476">
    <property type="entry name" value="LysM"/>
    <property type="match status" value="3"/>
</dbReference>
<reference evidence="6" key="1">
    <citation type="journal article" date="2023" name="Mol. Phylogenet. Evol.">
        <title>Genome-scale phylogeny and comparative genomics of the fungal order Sordariales.</title>
        <authorList>
            <person name="Hensen N."/>
            <person name="Bonometti L."/>
            <person name="Westerberg I."/>
            <person name="Brannstrom I.O."/>
            <person name="Guillou S."/>
            <person name="Cros-Aarteil S."/>
            <person name="Calhoun S."/>
            <person name="Haridas S."/>
            <person name="Kuo A."/>
            <person name="Mondo S."/>
            <person name="Pangilinan J."/>
            <person name="Riley R."/>
            <person name="LaButti K."/>
            <person name="Andreopoulos B."/>
            <person name="Lipzen A."/>
            <person name="Chen C."/>
            <person name="Yan M."/>
            <person name="Daum C."/>
            <person name="Ng V."/>
            <person name="Clum A."/>
            <person name="Steindorff A."/>
            <person name="Ohm R.A."/>
            <person name="Martin F."/>
            <person name="Silar P."/>
            <person name="Natvig D.O."/>
            <person name="Lalanne C."/>
            <person name="Gautier V."/>
            <person name="Ament-Velasquez S.L."/>
            <person name="Kruys A."/>
            <person name="Hutchinson M.I."/>
            <person name="Powell A.J."/>
            <person name="Barry K."/>
            <person name="Miller A.N."/>
            <person name="Grigoriev I.V."/>
            <person name="Debuchy R."/>
            <person name="Gladieux P."/>
            <person name="Hiltunen Thoren M."/>
            <person name="Johannesson H."/>
        </authorList>
    </citation>
    <scope>NUCLEOTIDE SEQUENCE [LARGE SCALE GENOMIC DNA]</scope>
    <source>
        <strain evidence="6">CBS 340.73</strain>
    </source>
</reference>
<name>A0AAN6MVE3_9PEZI</name>
<keyword evidence="2" id="KW-0843">Virulence</keyword>
<evidence type="ECO:0000256" key="3">
    <source>
        <dbReference type="ARBA" id="ARBA00044955"/>
    </source>
</evidence>
<dbReference type="Gene3D" id="3.10.350.10">
    <property type="entry name" value="LysM domain"/>
    <property type="match status" value="3"/>
</dbReference>
<dbReference type="SMART" id="SM00257">
    <property type="entry name" value="LysM"/>
    <property type="match status" value="3"/>
</dbReference>
<evidence type="ECO:0000259" key="4">
    <source>
        <dbReference type="PROSITE" id="PS51782"/>
    </source>
</evidence>
<keyword evidence="1" id="KW-0147">Chitin-binding</keyword>
<dbReference type="AlphaFoldDB" id="A0AAN6MVE3"/>
<dbReference type="PANTHER" id="PTHR34997:SF18">
    <property type="entry name" value="LYSM DOMAIN-CONTAINING PROTEIN"/>
    <property type="match status" value="1"/>
</dbReference>
<sequence>MGAGQSTVTCNFSAAASNGDTCQSFAAAWGLTVDGFESLNPGVACPNLVAGQSYCVIGTVTTVTPTSTLATTTSPPITVSTTPPTTTPHTTLVTSTTTTSSSPFQPTQLGLAANCNNFHLVASGDTCLVIEGEYGITASQFSTWNPAIDAQCDNLFLGYYVCVGVPGSATSPPTSGPTPQMPGIVSNCKSFHLVQSGDNCFNIDNAVGITLAQFLSWNKDVDANCDNLWLGYYVCVGA</sequence>
<comment type="similarity">
    <text evidence="3">Belongs to the secreted LysM effector family.</text>
</comment>
<gene>
    <name evidence="5" type="ORF">QBC46DRAFT_325534</name>
</gene>
<dbReference type="InterPro" id="IPR036779">
    <property type="entry name" value="LysM_dom_sf"/>
</dbReference>
<evidence type="ECO:0000313" key="5">
    <source>
        <dbReference type="EMBL" id="KAK3934192.1"/>
    </source>
</evidence>
<dbReference type="CDD" id="cd00118">
    <property type="entry name" value="LysM"/>
    <property type="match status" value="3"/>
</dbReference>
<dbReference type="InterPro" id="IPR052210">
    <property type="entry name" value="LysM1-like"/>
</dbReference>
<dbReference type="InterPro" id="IPR018392">
    <property type="entry name" value="LysM"/>
</dbReference>
<evidence type="ECO:0000256" key="1">
    <source>
        <dbReference type="ARBA" id="ARBA00022669"/>
    </source>
</evidence>
<feature type="domain" description="LysM" evidence="4">
    <location>
        <begin position="117"/>
        <end position="163"/>
    </location>
</feature>
<dbReference type="SUPFAM" id="SSF54106">
    <property type="entry name" value="LysM domain"/>
    <property type="match status" value="3"/>
</dbReference>
<feature type="domain" description="LysM" evidence="4">
    <location>
        <begin position="12"/>
        <end position="56"/>
    </location>
</feature>
<proteinExistence type="inferred from homology"/>
<protein>
    <recommendedName>
        <fullName evidence="4">LysM domain-containing protein</fullName>
    </recommendedName>
</protein>
<dbReference type="PROSITE" id="PS51782">
    <property type="entry name" value="LYSM"/>
    <property type="match status" value="3"/>
</dbReference>
<feature type="domain" description="LysM" evidence="4">
    <location>
        <begin position="190"/>
        <end position="236"/>
    </location>
</feature>
<keyword evidence="6" id="KW-1185">Reference proteome</keyword>
<dbReference type="Proteomes" id="UP001303473">
    <property type="component" value="Unassembled WGS sequence"/>
</dbReference>
<dbReference type="GO" id="GO:0008061">
    <property type="term" value="F:chitin binding"/>
    <property type="evidence" value="ECO:0007669"/>
    <property type="project" value="UniProtKB-KW"/>
</dbReference>
<evidence type="ECO:0000313" key="6">
    <source>
        <dbReference type="Proteomes" id="UP001303473"/>
    </source>
</evidence>
<dbReference type="EMBL" id="MU854018">
    <property type="protein sequence ID" value="KAK3934192.1"/>
    <property type="molecule type" value="Genomic_DNA"/>
</dbReference>
<dbReference type="PANTHER" id="PTHR34997">
    <property type="entry name" value="AM15"/>
    <property type="match status" value="1"/>
</dbReference>
<accession>A0AAN6MVE3</accession>
<evidence type="ECO:0000256" key="2">
    <source>
        <dbReference type="ARBA" id="ARBA00023026"/>
    </source>
</evidence>
<organism evidence="5 6">
    <name type="scientific">Diplogelasinospora grovesii</name>
    <dbReference type="NCBI Taxonomy" id="303347"/>
    <lineage>
        <taxon>Eukaryota</taxon>
        <taxon>Fungi</taxon>
        <taxon>Dikarya</taxon>
        <taxon>Ascomycota</taxon>
        <taxon>Pezizomycotina</taxon>
        <taxon>Sordariomycetes</taxon>
        <taxon>Sordariomycetidae</taxon>
        <taxon>Sordariales</taxon>
        <taxon>Diplogelasinosporaceae</taxon>
        <taxon>Diplogelasinospora</taxon>
    </lineage>
</organism>
<comment type="caution">
    <text evidence="5">The sequence shown here is derived from an EMBL/GenBank/DDBJ whole genome shotgun (WGS) entry which is preliminary data.</text>
</comment>